<evidence type="ECO:0000256" key="1">
    <source>
        <dbReference type="SAM" id="MobiDB-lite"/>
    </source>
</evidence>
<comment type="caution">
    <text evidence="2">The sequence shown here is derived from an EMBL/GenBank/DDBJ whole genome shotgun (WGS) entry which is preliminary data.</text>
</comment>
<evidence type="ECO:0000313" key="2">
    <source>
        <dbReference type="EMBL" id="VVB16279.1"/>
    </source>
</evidence>
<keyword evidence="3" id="KW-1185">Reference proteome</keyword>
<protein>
    <submittedName>
        <fullName evidence="2">Uncharacterized protein</fullName>
    </submittedName>
</protein>
<dbReference type="EMBL" id="CABITT030000008">
    <property type="protein sequence ID" value="VVB16279.1"/>
    <property type="molecule type" value="Genomic_DNA"/>
</dbReference>
<gene>
    <name evidence="2" type="ORF">ANE_LOCUS26723</name>
</gene>
<proteinExistence type="predicted"/>
<organism evidence="2 3">
    <name type="scientific">Arabis nemorensis</name>
    <dbReference type="NCBI Taxonomy" id="586526"/>
    <lineage>
        <taxon>Eukaryota</taxon>
        <taxon>Viridiplantae</taxon>
        <taxon>Streptophyta</taxon>
        <taxon>Embryophyta</taxon>
        <taxon>Tracheophyta</taxon>
        <taxon>Spermatophyta</taxon>
        <taxon>Magnoliopsida</taxon>
        <taxon>eudicotyledons</taxon>
        <taxon>Gunneridae</taxon>
        <taxon>Pentapetalae</taxon>
        <taxon>rosids</taxon>
        <taxon>malvids</taxon>
        <taxon>Brassicales</taxon>
        <taxon>Brassicaceae</taxon>
        <taxon>Arabideae</taxon>
        <taxon>Arabis</taxon>
    </lineage>
</organism>
<dbReference type="Proteomes" id="UP000489600">
    <property type="component" value="Unassembled WGS sequence"/>
</dbReference>
<reference evidence="2" key="1">
    <citation type="submission" date="2019-07" db="EMBL/GenBank/DDBJ databases">
        <authorList>
            <person name="Dittberner H."/>
        </authorList>
    </citation>
    <scope>NUCLEOTIDE SEQUENCE [LARGE SCALE GENOMIC DNA]</scope>
</reference>
<dbReference type="AlphaFoldDB" id="A0A565CRL5"/>
<sequence>MGPRRAETDLWKATPSGERSRVIGVERPEVEEAVMHLLRSRRLLRRMPRLLLRRPMLELATQSSEDKDEVGGGDGGAASNDDLRIDIIDFFFSLNGARGNEESER</sequence>
<name>A0A565CRL5_9BRAS</name>
<feature type="region of interest" description="Disordered" evidence="1">
    <location>
        <begin position="61"/>
        <end position="80"/>
    </location>
</feature>
<accession>A0A565CRL5</accession>
<evidence type="ECO:0000313" key="3">
    <source>
        <dbReference type="Proteomes" id="UP000489600"/>
    </source>
</evidence>